<dbReference type="EMBL" id="JAPKNB010000016">
    <property type="protein sequence ID" value="MCX5567180.1"/>
    <property type="molecule type" value="Genomic_DNA"/>
</dbReference>
<gene>
    <name evidence="1" type="ORF">OSH02_17550</name>
</gene>
<comment type="caution">
    <text evidence="1">The sequence shown here is derived from an EMBL/GenBank/DDBJ whole genome shotgun (WGS) entry which is preliminary data.</text>
</comment>
<protein>
    <submittedName>
        <fullName evidence="1">Uncharacterized protein</fullName>
    </submittedName>
</protein>
<dbReference type="AlphaFoldDB" id="A0AAW5W3M0"/>
<accession>A0AAW5W3M0</accession>
<dbReference type="RefSeq" id="WP_026484678.1">
    <property type="nucleotide sequence ID" value="NZ_JAPKNB010000016.1"/>
</dbReference>
<organism evidence="1 2">
    <name type="scientific">Alcaligenes phenolicus</name>
    <dbReference type="NCBI Taxonomy" id="232846"/>
    <lineage>
        <taxon>Bacteria</taxon>
        <taxon>Pseudomonadati</taxon>
        <taxon>Pseudomonadota</taxon>
        <taxon>Betaproteobacteria</taxon>
        <taxon>Burkholderiales</taxon>
        <taxon>Alcaligenaceae</taxon>
        <taxon>Alcaligenes</taxon>
    </lineage>
</organism>
<sequence length="122" mass="14189">MDIRNFYTHDKNGRITGVFSENEEFFQVNQDALKLIRGHAEPSRQFVTEQGLQDRPPQETYLDGNTLHHLPQPCEIVINTTRTYAWESVSAELEFDQPGMYTIKVIAWPYLDKEFVLEAQAL</sequence>
<dbReference type="Proteomes" id="UP001208074">
    <property type="component" value="Unassembled WGS sequence"/>
</dbReference>
<evidence type="ECO:0000313" key="2">
    <source>
        <dbReference type="Proteomes" id="UP001208074"/>
    </source>
</evidence>
<reference evidence="1" key="1">
    <citation type="submission" date="2022-11" db="EMBL/GenBank/DDBJ databases">
        <title>Biodiversity and phylogenetic relationships of bacteria.</title>
        <authorList>
            <person name="Machado R.A.R."/>
            <person name="Bhat A."/>
            <person name="Loulou A."/>
            <person name="Kallel S."/>
        </authorList>
    </citation>
    <scope>NUCLEOTIDE SEQUENCE</scope>
    <source>
        <strain evidence="1">DSM 16503</strain>
    </source>
</reference>
<evidence type="ECO:0000313" key="1">
    <source>
        <dbReference type="EMBL" id="MCX5567180.1"/>
    </source>
</evidence>
<name>A0AAW5W3M0_9BURK</name>
<proteinExistence type="predicted"/>